<dbReference type="Proteomes" id="UP000664385">
    <property type="component" value="Unassembled WGS sequence"/>
</dbReference>
<dbReference type="GO" id="GO:0008168">
    <property type="term" value="F:methyltransferase activity"/>
    <property type="evidence" value="ECO:0007669"/>
    <property type="project" value="UniProtKB-KW"/>
</dbReference>
<dbReference type="GO" id="GO:0032259">
    <property type="term" value="P:methylation"/>
    <property type="evidence" value="ECO:0007669"/>
    <property type="project" value="UniProtKB-KW"/>
</dbReference>
<sequence length="187" mass="20358">MHSALFYRPGQPLSLPELSAARLDGHVIEVGEGFMPVDTVESAADRAVSIADLLPPRTAASGHSAAWVHGASDQPPRVHHATRINRSRPRTYSSTRIVYHEHRLDANDVQLIGGVAVTTPLCTATTLLFELACTGGDDRWLRGLLSALPRLDGELRAHVEPISRRPGIRAAKQLLARMLADQEVVTR</sequence>
<name>A0A939DWA3_9MICO</name>
<protein>
    <submittedName>
        <fullName evidence="1">SAM-dependent methyltransferase</fullName>
    </submittedName>
</protein>
<dbReference type="EMBL" id="JAEMWU010000001">
    <property type="protein sequence ID" value="MBN8206172.1"/>
    <property type="molecule type" value="Genomic_DNA"/>
</dbReference>
<proteinExistence type="predicted"/>
<reference evidence="1" key="1">
    <citation type="submission" date="2020-12" db="EMBL/GenBank/DDBJ databases">
        <title>PHA producing bacteria isolated from mangrove.</title>
        <authorList>
            <person name="Zheng W."/>
            <person name="Yu S."/>
            <person name="Huang Y."/>
        </authorList>
    </citation>
    <scope>NUCLEOTIDE SEQUENCE</scope>
    <source>
        <strain evidence="1">GN8-5</strain>
    </source>
</reference>
<dbReference type="AlphaFoldDB" id="A0A939DWA3"/>
<keyword evidence="1" id="KW-0489">Methyltransferase</keyword>
<evidence type="ECO:0000313" key="2">
    <source>
        <dbReference type="Proteomes" id="UP000664385"/>
    </source>
</evidence>
<keyword evidence="1" id="KW-0808">Transferase</keyword>
<dbReference type="RefSeq" id="WP_179410784.1">
    <property type="nucleotide sequence ID" value="NZ_JAEKJQ010000001.1"/>
</dbReference>
<organism evidence="1 2">
    <name type="scientific">Microbacterium esteraromaticum</name>
    <dbReference type="NCBI Taxonomy" id="57043"/>
    <lineage>
        <taxon>Bacteria</taxon>
        <taxon>Bacillati</taxon>
        <taxon>Actinomycetota</taxon>
        <taxon>Actinomycetes</taxon>
        <taxon>Micrococcales</taxon>
        <taxon>Microbacteriaceae</taxon>
        <taxon>Microbacterium</taxon>
    </lineage>
</organism>
<gene>
    <name evidence="1" type="ORF">JF543_09380</name>
</gene>
<evidence type="ECO:0000313" key="1">
    <source>
        <dbReference type="EMBL" id="MBN8206172.1"/>
    </source>
</evidence>
<accession>A0A939DWA3</accession>
<comment type="caution">
    <text evidence="1">The sequence shown here is derived from an EMBL/GenBank/DDBJ whole genome shotgun (WGS) entry which is preliminary data.</text>
</comment>